<dbReference type="RefSeq" id="WP_187995925.1">
    <property type="nucleotide sequence ID" value="NZ_JACEXG010000001.1"/>
</dbReference>
<dbReference type="Proteomes" id="UP000705983">
    <property type="component" value="Unassembled WGS sequence"/>
</dbReference>
<accession>A0ABS2TCJ1</accession>
<sequence>MTDLDITRTQLEELIAWWPDLTDHQATLYGLTGHSVDMAGVRTIGSSPVETAVLQTLRTQTLIEELEVLAAEWAWRGFRLDGPILLFLHARLPWAAARYPMDHATDLIARAHSIVRVLTGHAPRPTGHSCPGCGKDQLLVVEDERLRCDTCDLTRTPDEVLALTRWRLIANQTLVTRKEAAEILGEPENTIKQRIRRRQLEYELVEGTRHYNLGDLNKNHVP</sequence>
<evidence type="ECO:0000313" key="2">
    <source>
        <dbReference type="Proteomes" id="UP000705983"/>
    </source>
</evidence>
<evidence type="ECO:0000313" key="1">
    <source>
        <dbReference type="EMBL" id="MBM9432351.1"/>
    </source>
</evidence>
<gene>
    <name evidence="1" type="ORF">JVW63_01315</name>
</gene>
<proteinExistence type="predicted"/>
<organism evidence="1 2">
    <name type="scientific">Flaviflexus equikiangi</name>
    <dbReference type="NCBI Taxonomy" id="2758573"/>
    <lineage>
        <taxon>Bacteria</taxon>
        <taxon>Bacillati</taxon>
        <taxon>Actinomycetota</taxon>
        <taxon>Actinomycetes</taxon>
        <taxon>Actinomycetales</taxon>
        <taxon>Actinomycetaceae</taxon>
        <taxon>Flaviflexus</taxon>
    </lineage>
</organism>
<reference evidence="2" key="1">
    <citation type="submission" date="2021-02" db="EMBL/GenBank/DDBJ databases">
        <title>Leucobacter sp. CX169.</title>
        <authorList>
            <person name="Cheng Y."/>
        </authorList>
    </citation>
    <scope>NUCLEOTIDE SEQUENCE [LARGE SCALE GENOMIC DNA]</scope>
    <source>
        <strain evidence="2">JY899</strain>
    </source>
</reference>
<protein>
    <submittedName>
        <fullName evidence="1">Uncharacterized protein</fullName>
    </submittedName>
</protein>
<name>A0ABS2TCJ1_9ACTO</name>
<comment type="caution">
    <text evidence="1">The sequence shown here is derived from an EMBL/GenBank/DDBJ whole genome shotgun (WGS) entry which is preliminary data.</text>
</comment>
<dbReference type="EMBL" id="JAFFJS010000001">
    <property type="protein sequence ID" value="MBM9432351.1"/>
    <property type="molecule type" value="Genomic_DNA"/>
</dbReference>
<keyword evidence="2" id="KW-1185">Reference proteome</keyword>